<dbReference type="InterPro" id="IPR001927">
    <property type="entry name" value="Na/Gal_symport"/>
</dbReference>
<evidence type="ECO:0000256" key="6">
    <source>
        <dbReference type="ARBA" id="ARBA00022847"/>
    </source>
</evidence>
<dbReference type="Proteomes" id="UP001644750">
    <property type="component" value="Unassembled WGS sequence"/>
</dbReference>
<dbReference type="RefSeq" id="WP_077327034.1">
    <property type="nucleotide sequence ID" value="NZ_CAXSPF010000005.1"/>
</dbReference>
<dbReference type="InterPro" id="IPR018043">
    <property type="entry name" value="Na/Gal_symport_CS"/>
</dbReference>
<keyword evidence="5 9" id="KW-0812">Transmembrane</keyword>
<dbReference type="EMBL" id="JAAITB010000003">
    <property type="protein sequence ID" value="NSJ78334.1"/>
    <property type="molecule type" value="Genomic_DNA"/>
</dbReference>
<proteinExistence type="predicted"/>
<dbReference type="GO" id="GO:0006814">
    <property type="term" value="P:sodium ion transport"/>
    <property type="evidence" value="ECO:0007669"/>
    <property type="project" value="InterPro"/>
</dbReference>
<keyword evidence="6" id="KW-0769">Symport</keyword>
<evidence type="ECO:0000256" key="9">
    <source>
        <dbReference type="SAM" id="Phobius"/>
    </source>
</evidence>
<feature type="transmembrane region" description="Helical" evidence="9">
    <location>
        <begin position="408"/>
        <end position="428"/>
    </location>
</feature>
<evidence type="ECO:0000256" key="2">
    <source>
        <dbReference type="ARBA" id="ARBA00022448"/>
    </source>
</evidence>
<dbReference type="NCBIfam" id="NF007749">
    <property type="entry name" value="PRK10429.1"/>
    <property type="match status" value="1"/>
</dbReference>
<evidence type="ECO:0000313" key="10">
    <source>
        <dbReference type="EMBL" id="AQP40300.1"/>
    </source>
</evidence>
<reference evidence="10 12" key="1">
    <citation type="journal article" date="2016" name="Sci. Rep.">
        <title>Accelerated dysbiosis of gut microbiota during aggravation of DSS-induced colitis by a butyrate-producing bacterium.</title>
        <authorList>
            <person name="Zhang Q."/>
            <person name="Wu Y."/>
            <person name="Wang J."/>
            <person name="Wu G."/>
            <person name="Long W."/>
            <person name="Xue Z."/>
            <person name="Wang L."/>
            <person name="Zhang X."/>
            <person name="Pang X."/>
            <person name="Zhao Y."/>
            <person name="Zhao L."/>
            <person name="Zhang C."/>
        </authorList>
    </citation>
    <scope>NUCLEOTIDE SEQUENCE [LARGE SCALE GENOMIC DNA]</scope>
    <source>
        <strain evidence="10 12">BPB5</strain>
    </source>
</reference>
<feature type="transmembrane region" description="Helical" evidence="9">
    <location>
        <begin position="265"/>
        <end position="284"/>
    </location>
</feature>
<protein>
    <submittedName>
        <fullName evidence="10">Melibiose:sodium symporter</fullName>
    </submittedName>
    <submittedName>
        <fullName evidence="11">Melibiose:sodium transporter MelB</fullName>
    </submittedName>
</protein>
<feature type="transmembrane region" description="Helical" evidence="9">
    <location>
        <begin position="372"/>
        <end position="396"/>
    </location>
</feature>
<feature type="transmembrane region" description="Helical" evidence="9">
    <location>
        <begin position="12"/>
        <end position="32"/>
    </location>
</feature>
<dbReference type="GO" id="GO:0008643">
    <property type="term" value="P:carbohydrate transport"/>
    <property type="evidence" value="ECO:0007669"/>
    <property type="project" value="InterPro"/>
</dbReference>
<dbReference type="SUPFAM" id="SSF103473">
    <property type="entry name" value="MFS general substrate transporter"/>
    <property type="match status" value="1"/>
</dbReference>
<keyword evidence="2" id="KW-0813">Transport</keyword>
<dbReference type="CDD" id="cd17332">
    <property type="entry name" value="MFS_MelB_like"/>
    <property type="match status" value="1"/>
</dbReference>
<dbReference type="GO" id="GO:0005886">
    <property type="term" value="C:plasma membrane"/>
    <property type="evidence" value="ECO:0007669"/>
    <property type="project" value="UniProtKB-SubCell"/>
</dbReference>
<evidence type="ECO:0000313" key="12">
    <source>
        <dbReference type="Proteomes" id="UP000188159"/>
    </source>
</evidence>
<dbReference type="InterPro" id="IPR039672">
    <property type="entry name" value="MFS_2"/>
</dbReference>
<dbReference type="AlphaFoldDB" id="A0A1Q2C9G9"/>
<dbReference type="InterPro" id="IPR036259">
    <property type="entry name" value="MFS_trans_sf"/>
</dbReference>
<evidence type="ECO:0000256" key="3">
    <source>
        <dbReference type="ARBA" id="ARBA00022475"/>
    </source>
</evidence>
<accession>A0A1Q2C9G9</accession>
<feature type="transmembrane region" description="Helical" evidence="9">
    <location>
        <begin position="78"/>
        <end position="99"/>
    </location>
</feature>
<comment type="subcellular location">
    <subcellularLocation>
        <location evidence="1">Cell membrane</location>
        <topology evidence="1">Multi-pass membrane protein</topology>
    </subcellularLocation>
</comment>
<organism evidence="10 12">
    <name type="scientific">Anaerostipes hadrus</name>
    <dbReference type="NCBI Taxonomy" id="649756"/>
    <lineage>
        <taxon>Bacteria</taxon>
        <taxon>Bacillati</taxon>
        <taxon>Bacillota</taxon>
        <taxon>Clostridia</taxon>
        <taxon>Lachnospirales</taxon>
        <taxon>Lachnospiraceae</taxon>
        <taxon>Anaerostipes</taxon>
    </lineage>
</organism>
<evidence type="ECO:0000313" key="11">
    <source>
        <dbReference type="EMBL" id="NSJ78334.1"/>
    </source>
</evidence>
<evidence type="ECO:0000256" key="4">
    <source>
        <dbReference type="ARBA" id="ARBA00022597"/>
    </source>
</evidence>
<sequence length="452" mass="49936">MNLTKKEKFSFGFGALGKDAICCFVGNFLMFYFTDVLFLAPAFVGTLFFVARIWDAINDPMMGLVVDNTHNRFGKFRTWLLVGTLLNAVVFFAMFNTFGLHGKALYIYVSIAYILYGMTYTIMDVPYWSWLPNLTNDPHERESVSVIPRFFASLAGFSIGVFGLSMINGMDKIFGNGDRTAGFRMVALVISILFVFTISVTIINVKEKVTEKAAEHTSFKQIINILFKNKQLIAYIGLLLAYNLCMQIVNGIIIYYFKYVAGKEGLFSIFSVCILAEMGGLVVFPKIVKKLGREKMFAMACTFPIIGLIIIAVAGFVAPTNPLFVILGAGILKLGSGFELGVVTVCIADVIDYNELLFGTRNESIICSTQTFLMKASQAVSGLLTGVGLAMVGYNASLPQQSTATLNGIRIIMIVIPMVFAVISYLIYAKAYKLKGDYLNNMVKELNVVHEA</sequence>
<keyword evidence="3" id="KW-1003">Cell membrane</keyword>
<gene>
    <name evidence="11" type="primary">melB</name>
    <name evidence="10" type="ORF">DO83_12390</name>
    <name evidence="11" type="ORF">G5A72_01715</name>
</gene>
<dbReference type="Gene3D" id="1.20.1250.20">
    <property type="entry name" value="MFS general substrate transporter like domains"/>
    <property type="match status" value="2"/>
</dbReference>
<feature type="transmembrane region" description="Helical" evidence="9">
    <location>
        <begin position="296"/>
        <end position="318"/>
    </location>
</feature>
<keyword evidence="8 9" id="KW-0472">Membrane</keyword>
<keyword evidence="13" id="KW-1185">Reference proteome</keyword>
<keyword evidence="7 9" id="KW-1133">Transmembrane helix</keyword>
<reference evidence="11 13" key="2">
    <citation type="journal article" date="2020" name="Cell Host Microbe">
        <title>Functional and Genomic Variation between Human-Derived Isolates of Lachnospiraceae Reveals Inter- and Intra-Species Diversity.</title>
        <authorList>
            <person name="Sorbara M.T."/>
            <person name="Littmann E.R."/>
            <person name="Fontana E."/>
            <person name="Moody T.U."/>
            <person name="Kohout C.E."/>
            <person name="Gjonbalaj M."/>
            <person name="Eaton V."/>
            <person name="Seok R."/>
            <person name="Leiner I.M."/>
            <person name="Pamer E.G."/>
        </authorList>
    </citation>
    <scope>NUCLEOTIDE SEQUENCE [LARGE SCALE GENOMIC DNA]</scope>
    <source>
        <strain evidence="11 13">MSK.14.57</strain>
    </source>
</reference>
<evidence type="ECO:0000313" key="13">
    <source>
        <dbReference type="Proteomes" id="UP001644750"/>
    </source>
</evidence>
<dbReference type="Pfam" id="PF13347">
    <property type="entry name" value="MFS_2"/>
    <property type="match status" value="1"/>
</dbReference>
<name>A0A1Q2C9G9_ANAHA</name>
<feature type="transmembrane region" description="Helical" evidence="9">
    <location>
        <begin position="232"/>
        <end position="259"/>
    </location>
</feature>
<evidence type="ECO:0000256" key="5">
    <source>
        <dbReference type="ARBA" id="ARBA00022692"/>
    </source>
</evidence>
<feature type="transmembrane region" description="Helical" evidence="9">
    <location>
        <begin position="324"/>
        <end position="351"/>
    </location>
</feature>
<dbReference type="Proteomes" id="UP000188159">
    <property type="component" value="Chromosome"/>
</dbReference>
<dbReference type="NCBIfam" id="TIGR00792">
    <property type="entry name" value="gph"/>
    <property type="match status" value="1"/>
</dbReference>
<evidence type="ECO:0000256" key="7">
    <source>
        <dbReference type="ARBA" id="ARBA00022989"/>
    </source>
</evidence>
<evidence type="ECO:0000256" key="8">
    <source>
        <dbReference type="ARBA" id="ARBA00023136"/>
    </source>
</evidence>
<feature type="transmembrane region" description="Helical" evidence="9">
    <location>
        <begin position="150"/>
        <end position="170"/>
    </location>
</feature>
<feature type="transmembrane region" description="Helical" evidence="9">
    <location>
        <begin position="105"/>
        <end position="129"/>
    </location>
</feature>
<dbReference type="PANTHER" id="PTHR11328">
    <property type="entry name" value="MAJOR FACILITATOR SUPERFAMILY DOMAIN-CONTAINING PROTEIN"/>
    <property type="match status" value="1"/>
</dbReference>
<feature type="transmembrane region" description="Helical" evidence="9">
    <location>
        <begin position="182"/>
        <end position="203"/>
    </location>
</feature>
<dbReference type="PANTHER" id="PTHR11328:SF36">
    <property type="entry name" value="MELIBIOSE PERMEASE"/>
    <property type="match status" value="1"/>
</dbReference>
<feature type="transmembrane region" description="Helical" evidence="9">
    <location>
        <begin position="38"/>
        <end position="57"/>
    </location>
</feature>
<reference evidence="11" key="3">
    <citation type="submission" date="2020-02" db="EMBL/GenBank/DDBJ databases">
        <authorList>
            <person name="Littmann E."/>
            <person name="Sorbara M."/>
        </authorList>
    </citation>
    <scope>NUCLEOTIDE SEQUENCE</scope>
    <source>
        <strain evidence="11">MSK.14.57</strain>
    </source>
</reference>
<keyword evidence="4" id="KW-0762">Sugar transport</keyword>
<dbReference type="EMBL" id="CP012098">
    <property type="protein sequence ID" value="AQP40300.1"/>
    <property type="molecule type" value="Genomic_DNA"/>
</dbReference>
<dbReference type="GO" id="GO:0015293">
    <property type="term" value="F:symporter activity"/>
    <property type="evidence" value="ECO:0007669"/>
    <property type="project" value="UniProtKB-KW"/>
</dbReference>
<evidence type="ECO:0000256" key="1">
    <source>
        <dbReference type="ARBA" id="ARBA00004651"/>
    </source>
</evidence>
<dbReference type="PROSITE" id="PS00872">
    <property type="entry name" value="NA_GALACTOSIDE_SYMP"/>
    <property type="match status" value="1"/>
</dbReference>